<dbReference type="OrthoDB" id="10254310at2759"/>
<organism evidence="9 10">
    <name type="scientific">Sugiyamaella lignohabitans</name>
    <dbReference type="NCBI Taxonomy" id="796027"/>
    <lineage>
        <taxon>Eukaryota</taxon>
        <taxon>Fungi</taxon>
        <taxon>Dikarya</taxon>
        <taxon>Ascomycota</taxon>
        <taxon>Saccharomycotina</taxon>
        <taxon>Dipodascomycetes</taxon>
        <taxon>Dipodascales</taxon>
        <taxon>Trichomonascaceae</taxon>
        <taxon>Sugiyamaella</taxon>
    </lineage>
</organism>
<reference evidence="9 10" key="1">
    <citation type="submission" date="2016-02" db="EMBL/GenBank/DDBJ databases">
        <title>Complete genome sequence and transcriptome regulation of the pentose utilising yeast Sugiyamaella lignohabitans.</title>
        <authorList>
            <person name="Bellasio M."/>
            <person name="Peymann A."/>
            <person name="Valli M."/>
            <person name="Sipitzky M."/>
            <person name="Graf A."/>
            <person name="Sauer M."/>
            <person name="Marx H."/>
            <person name="Mattanovich D."/>
        </authorList>
    </citation>
    <scope>NUCLEOTIDE SEQUENCE [LARGE SCALE GENOMIC DNA]</scope>
    <source>
        <strain evidence="9 10">CBS 10342</strain>
    </source>
</reference>
<feature type="domain" description="Clathrin/coatomer adaptor adaptin-like N-terminal" evidence="8">
    <location>
        <begin position="2"/>
        <end position="493"/>
    </location>
</feature>
<name>A0A167FLI5_9ASCO</name>
<feature type="region of interest" description="Disordered" evidence="7">
    <location>
        <begin position="571"/>
        <end position="611"/>
    </location>
</feature>
<dbReference type="RefSeq" id="XP_018737930.1">
    <property type="nucleotide sequence ID" value="XM_018880076.1"/>
</dbReference>
<feature type="compositionally biased region" description="Polar residues" evidence="7">
    <location>
        <begin position="571"/>
        <end position="592"/>
    </location>
</feature>
<comment type="similarity">
    <text evidence="2 6">Belongs to the adaptor complexes large subunit family.</text>
</comment>
<evidence type="ECO:0000313" key="9">
    <source>
        <dbReference type="EMBL" id="ANB15453.1"/>
    </source>
</evidence>
<gene>
    <name evidence="9" type="primary">APL1</name>
    <name evidence="9" type="ORF">AWJ20_3081</name>
</gene>
<dbReference type="Gene3D" id="1.25.10.10">
    <property type="entry name" value="Leucine-rich Repeat Variant"/>
    <property type="match status" value="1"/>
</dbReference>
<keyword evidence="4 6" id="KW-0653">Protein transport</keyword>
<dbReference type="GO" id="GO:0030122">
    <property type="term" value="C:AP-2 adaptor complex"/>
    <property type="evidence" value="ECO:0007669"/>
    <property type="project" value="EnsemblFungi"/>
</dbReference>
<dbReference type="Pfam" id="PF01602">
    <property type="entry name" value="Adaptin_N"/>
    <property type="match status" value="1"/>
</dbReference>
<evidence type="ECO:0000259" key="8">
    <source>
        <dbReference type="Pfam" id="PF01602"/>
    </source>
</evidence>
<evidence type="ECO:0000256" key="1">
    <source>
        <dbReference type="ARBA" id="ARBA00004308"/>
    </source>
</evidence>
<accession>A0A167FLI5</accession>
<dbReference type="SUPFAM" id="SSF48371">
    <property type="entry name" value="ARM repeat"/>
    <property type="match status" value="1"/>
</dbReference>
<dbReference type="GO" id="GO:0051285">
    <property type="term" value="C:cell cortex of cell tip"/>
    <property type="evidence" value="ECO:0007669"/>
    <property type="project" value="EnsemblFungi"/>
</dbReference>
<evidence type="ECO:0000256" key="3">
    <source>
        <dbReference type="ARBA" id="ARBA00022448"/>
    </source>
</evidence>
<dbReference type="InterPro" id="IPR026739">
    <property type="entry name" value="AP_beta"/>
</dbReference>
<dbReference type="KEGG" id="slb:AWJ20_3081"/>
<comment type="subcellular location">
    <subcellularLocation>
        <location evidence="1">Endomembrane system</location>
    </subcellularLocation>
</comment>
<dbReference type="InterPro" id="IPR016024">
    <property type="entry name" value="ARM-type_fold"/>
</dbReference>
<evidence type="ECO:0000256" key="2">
    <source>
        <dbReference type="ARBA" id="ARBA00006613"/>
    </source>
</evidence>
<keyword evidence="3 6" id="KW-0813">Transport</keyword>
<dbReference type="AlphaFoldDB" id="A0A167FLI5"/>
<dbReference type="EMBL" id="CP014503">
    <property type="protein sequence ID" value="ANB15453.1"/>
    <property type="molecule type" value="Genomic_DNA"/>
</dbReference>
<dbReference type="GO" id="GO:0016192">
    <property type="term" value="P:vesicle-mediated transport"/>
    <property type="evidence" value="ECO:0007669"/>
    <property type="project" value="InterPro"/>
</dbReference>
<dbReference type="GO" id="GO:0030276">
    <property type="term" value="F:clathrin binding"/>
    <property type="evidence" value="ECO:0007669"/>
    <property type="project" value="InterPro"/>
</dbReference>
<evidence type="ECO:0000313" key="10">
    <source>
        <dbReference type="Proteomes" id="UP000189580"/>
    </source>
</evidence>
<dbReference type="PIRSF" id="PIRSF002291">
    <property type="entry name" value="AP_complex_beta"/>
    <property type="match status" value="1"/>
</dbReference>
<dbReference type="InterPro" id="IPR002553">
    <property type="entry name" value="Clathrin/coatomer_adapt-like_N"/>
</dbReference>
<evidence type="ECO:0000256" key="5">
    <source>
        <dbReference type="ARBA" id="ARBA00023136"/>
    </source>
</evidence>
<evidence type="ECO:0000256" key="4">
    <source>
        <dbReference type="ARBA" id="ARBA00022927"/>
    </source>
</evidence>
<dbReference type="InterPro" id="IPR011989">
    <property type="entry name" value="ARM-like"/>
</dbReference>
<dbReference type="Proteomes" id="UP000189580">
    <property type="component" value="Chromosome b"/>
</dbReference>
<comment type="function">
    <text evidence="6">Adaptins are components of the adaptor complexes which link clathrin to receptors in coated vesicles. Clathrin-associated protein complexes are believed to interact with the cytoplasmic tails of membrane proteins, leading to their selection and concentration.</text>
</comment>
<protein>
    <recommendedName>
        <fullName evidence="6">AP complex subunit beta</fullName>
    </recommendedName>
</protein>
<dbReference type="PANTHER" id="PTHR11134">
    <property type="entry name" value="ADAPTOR COMPLEX SUBUNIT BETA FAMILY MEMBER"/>
    <property type="match status" value="1"/>
</dbReference>
<evidence type="ECO:0000256" key="7">
    <source>
        <dbReference type="SAM" id="MobiDB-lite"/>
    </source>
</evidence>
<keyword evidence="10" id="KW-1185">Reference proteome</keyword>
<sequence length="721" mass="79740">MTMSNNEMIALFPDVIACMSIYDIEIKKMCFLYLLTYAKAKPKIAIEAIPVLIDDLTDSSPLIRALALRTMSAIPVREYFDTALEYTRELLHDNDPYVRKTAAYSVAKLWNADPKAVEKIGLIDDLNKLLANNNPTVVAASLAALMDITEKSEGLDLAIDRSNAFNLAHILPDVNEWSQIYILNALMNFVPQKPVDATLLIERVIPRLQFANSSVVLGTIRLIIYLTNFVPNLSTAIPNLDRRIGPALVTLLSKPPEIQYLALRNCILLLQSRKSLLNLDVRVFFSKYNDPIYVKATKLEIIFLLADENNIGEVLRELRECATEIDVQVARKAVRAIGKLAIKVEAAAQPCIEALLELVSTKISYIVQEATVVIKNIFRRYPNRYESVISALCDNLDSLDEPEAKSAMIWIIGQYADRIDNSHELLDGFLSTFTDEPVSVQLSLLTAVVKLFILRPTKGQGMVPKILKMATEDSDNPDLRDRAYMYWRLLSSDPAGTKKVVLDAFPEISADSDRMDDERLEELELAIGTLATVYLKPVKQVFRTAKVRKLPISPALAPREQTKSLAIHRSQSFAEQEPPRQQVQRAATTPASGANIGVNISPAPVVSGVGPSTRSNLADNMGALTIDTTPQPWLGANSTGFDSPLSSNATPTTASFNYPQSGIYTNGSFNTSNVSHINHINQQSSHHQDLIQLDDPVPLTPGRGYVVTQNGLSGGNQDLLW</sequence>
<dbReference type="GeneID" id="30035064"/>
<dbReference type="GO" id="GO:0032153">
    <property type="term" value="C:cell division site"/>
    <property type="evidence" value="ECO:0007669"/>
    <property type="project" value="EnsemblFungi"/>
</dbReference>
<keyword evidence="5 6" id="KW-0472">Membrane</keyword>
<dbReference type="InterPro" id="IPR016342">
    <property type="entry name" value="AP_complex_bsu_1_2_4"/>
</dbReference>
<evidence type="ECO:0000256" key="6">
    <source>
        <dbReference type="PIRNR" id="PIRNR002291"/>
    </source>
</evidence>
<dbReference type="GO" id="GO:0006886">
    <property type="term" value="P:intracellular protein transport"/>
    <property type="evidence" value="ECO:0007669"/>
    <property type="project" value="InterPro"/>
</dbReference>
<proteinExistence type="inferred from homology"/>